<dbReference type="PROSITE" id="PS51704">
    <property type="entry name" value="GP_PDE"/>
    <property type="match status" value="1"/>
</dbReference>
<dbReference type="PANTHER" id="PTHR22958:SF1">
    <property type="entry name" value="GLYCEROPHOSPHOCHOLINE PHOSPHODIESTERASE GPCPD1"/>
    <property type="match status" value="1"/>
</dbReference>
<evidence type="ECO:0000259" key="5">
    <source>
        <dbReference type="PROSITE" id="PS51704"/>
    </source>
</evidence>
<keyword evidence="2" id="KW-0319">Glycerol metabolism</keyword>
<evidence type="ECO:0000256" key="4">
    <source>
        <dbReference type="ARBA" id="ARBA00047512"/>
    </source>
</evidence>
<dbReference type="AlphaFoldDB" id="A0AA38G1E6"/>
<comment type="caution">
    <text evidence="6">The sequence shown here is derived from an EMBL/GenBank/DDBJ whole genome shotgun (WGS) entry which is preliminary data.</text>
</comment>
<protein>
    <recommendedName>
        <fullName evidence="1">glycerophosphodiester phosphodiesterase</fullName>
        <ecNumber evidence="1">3.1.4.46</ecNumber>
    </recommendedName>
</protein>
<dbReference type="InterPro" id="IPR051578">
    <property type="entry name" value="GDPD"/>
</dbReference>
<proteinExistence type="predicted"/>
<evidence type="ECO:0000256" key="1">
    <source>
        <dbReference type="ARBA" id="ARBA00012247"/>
    </source>
</evidence>
<dbReference type="GO" id="GO:0046475">
    <property type="term" value="P:glycerophospholipid catabolic process"/>
    <property type="evidence" value="ECO:0007669"/>
    <property type="project" value="TreeGrafter"/>
</dbReference>
<dbReference type="SUPFAM" id="SSF51695">
    <property type="entry name" value="PLC-like phosphodiesterases"/>
    <property type="match status" value="1"/>
</dbReference>
<dbReference type="Proteomes" id="UP000824469">
    <property type="component" value="Unassembled WGS sequence"/>
</dbReference>
<dbReference type="EMBL" id="JAHRHJ020000005">
    <property type="protein sequence ID" value="KAH9314005.1"/>
    <property type="molecule type" value="Genomic_DNA"/>
</dbReference>
<comment type="catalytic activity">
    <reaction evidence="4">
        <text>a sn-glycero-3-phosphodiester + H2O = an alcohol + sn-glycerol 3-phosphate + H(+)</text>
        <dbReference type="Rhea" id="RHEA:12969"/>
        <dbReference type="ChEBI" id="CHEBI:15377"/>
        <dbReference type="ChEBI" id="CHEBI:15378"/>
        <dbReference type="ChEBI" id="CHEBI:30879"/>
        <dbReference type="ChEBI" id="CHEBI:57597"/>
        <dbReference type="ChEBI" id="CHEBI:83408"/>
        <dbReference type="EC" id="3.1.4.46"/>
    </reaction>
</comment>
<keyword evidence="3" id="KW-0378">Hydrolase</keyword>
<keyword evidence="7" id="KW-1185">Reference proteome</keyword>
<gene>
    <name evidence="6" type="ORF">KI387_022632</name>
</gene>
<name>A0AA38G1E6_TAXCH</name>
<reference evidence="6 7" key="1">
    <citation type="journal article" date="2021" name="Nat. Plants">
        <title>The Taxus genome provides insights into paclitaxel biosynthesis.</title>
        <authorList>
            <person name="Xiong X."/>
            <person name="Gou J."/>
            <person name="Liao Q."/>
            <person name="Li Y."/>
            <person name="Zhou Q."/>
            <person name="Bi G."/>
            <person name="Li C."/>
            <person name="Du R."/>
            <person name="Wang X."/>
            <person name="Sun T."/>
            <person name="Guo L."/>
            <person name="Liang H."/>
            <person name="Lu P."/>
            <person name="Wu Y."/>
            <person name="Zhang Z."/>
            <person name="Ro D.K."/>
            <person name="Shang Y."/>
            <person name="Huang S."/>
            <person name="Yan J."/>
        </authorList>
    </citation>
    <scope>NUCLEOTIDE SEQUENCE [LARGE SCALE GENOMIC DNA]</scope>
    <source>
        <strain evidence="6">Ta-2019</strain>
    </source>
</reference>
<dbReference type="EC" id="3.1.4.46" evidence="1"/>
<dbReference type="GO" id="GO:0008889">
    <property type="term" value="F:glycerophosphodiester phosphodiesterase activity"/>
    <property type="evidence" value="ECO:0007669"/>
    <property type="project" value="UniProtKB-EC"/>
</dbReference>
<evidence type="ECO:0000313" key="7">
    <source>
        <dbReference type="Proteomes" id="UP000824469"/>
    </source>
</evidence>
<dbReference type="PANTHER" id="PTHR22958">
    <property type="entry name" value="GLYCEROPHOSPHORYL DIESTER PHOSPHODIESTERASE"/>
    <property type="match status" value="1"/>
</dbReference>
<dbReference type="Gene3D" id="3.20.20.190">
    <property type="entry name" value="Phosphatidylinositol (PI) phosphodiesterase"/>
    <property type="match status" value="1"/>
</dbReference>
<evidence type="ECO:0000313" key="6">
    <source>
        <dbReference type="EMBL" id="KAH9314005.1"/>
    </source>
</evidence>
<dbReference type="InterPro" id="IPR030395">
    <property type="entry name" value="GP_PDE_dom"/>
</dbReference>
<sequence>NKLEGGQDLLTVVGHRGSGKNKVTISGENPKGRPSVMENTIKSLVQAAKNGVDFVEFDVQVTKDGHAVIFQDNYIIIDEKGLHNVRHIGDLALKQLFCL</sequence>
<evidence type="ECO:0000256" key="2">
    <source>
        <dbReference type="ARBA" id="ARBA00022798"/>
    </source>
</evidence>
<dbReference type="InterPro" id="IPR017946">
    <property type="entry name" value="PLC-like_Pdiesterase_TIM-brl"/>
</dbReference>
<organism evidence="6 7">
    <name type="scientific">Taxus chinensis</name>
    <name type="common">Chinese yew</name>
    <name type="synonym">Taxus wallichiana var. chinensis</name>
    <dbReference type="NCBI Taxonomy" id="29808"/>
    <lineage>
        <taxon>Eukaryota</taxon>
        <taxon>Viridiplantae</taxon>
        <taxon>Streptophyta</taxon>
        <taxon>Embryophyta</taxon>
        <taxon>Tracheophyta</taxon>
        <taxon>Spermatophyta</taxon>
        <taxon>Pinopsida</taxon>
        <taxon>Pinidae</taxon>
        <taxon>Conifers II</taxon>
        <taxon>Cupressales</taxon>
        <taxon>Taxaceae</taxon>
        <taxon>Taxus</taxon>
    </lineage>
</organism>
<evidence type="ECO:0000256" key="3">
    <source>
        <dbReference type="ARBA" id="ARBA00022801"/>
    </source>
</evidence>
<feature type="non-terminal residue" evidence="6">
    <location>
        <position position="1"/>
    </location>
</feature>
<dbReference type="Pfam" id="PF03009">
    <property type="entry name" value="GDPD"/>
    <property type="match status" value="1"/>
</dbReference>
<dbReference type="GO" id="GO:0006071">
    <property type="term" value="P:glycerol metabolic process"/>
    <property type="evidence" value="ECO:0007669"/>
    <property type="project" value="UniProtKB-KW"/>
</dbReference>
<feature type="domain" description="GP-PDE" evidence="5">
    <location>
        <begin position="10"/>
        <end position="99"/>
    </location>
</feature>
<accession>A0AA38G1E6</accession>